<evidence type="ECO:0000256" key="1">
    <source>
        <dbReference type="ARBA" id="ARBA00004496"/>
    </source>
</evidence>
<sequence length="165" mass="17761">MQSMKWQPLASGQEAAPLVGKSRKSPSAAALSIDAAEAPERRIERLIAENPVVIFSRGSCCMCHVMRRLFASVGVHPTVIELEEAEEASAAGGLPAVFIGGSPVGGLEGLIGLHLSGSLVPRLREVGALWAEEPWPWVRNMHHVLLNKGRKKNLVCVIRRVVACN</sequence>
<dbReference type="GO" id="GO:0005737">
    <property type="term" value="C:cytoplasm"/>
    <property type="evidence" value="ECO:0007669"/>
    <property type="project" value="UniProtKB-SubCell"/>
</dbReference>
<evidence type="ECO:0000256" key="2">
    <source>
        <dbReference type="ARBA" id="ARBA00007568"/>
    </source>
</evidence>
<evidence type="ECO:0000313" key="7">
    <source>
        <dbReference type="Proteomes" id="UP001140949"/>
    </source>
</evidence>
<dbReference type="InterPro" id="IPR011905">
    <property type="entry name" value="GlrX-like_pln_2"/>
</dbReference>
<protein>
    <submittedName>
        <fullName evidence="6">Glutaredoxin-C7</fullName>
    </submittedName>
</protein>
<reference evidence="6" key="2">
    <citation type="submission" date="2023-04" db="EMBL/GenBank/DDBJ databases">
        <authorList>
            <person name="Bruccoleri R.E."/>
            <person name="Oakeley E.J."/>
            <person name="Faust A.-M."/>
            <person name="Dessus-Babus S."/>
            <person name="Altorfer M."/>
            <person name="Burckhardt D."/>
            <person name="Oertli M."/>
            <person name="Naumann U."/>
            <person name="Petersen F."/>
            <person name="Wong J."/>
        </authorList>
    </citation>
    <scope>NUCLEOTIDE SEQUENCE</scope>
    <source>
        <strain evidence="6">GSM-AAB239-AS_SAM_17_03QT</strain>
        <tissue evidence="6">Leaf</tissue>
    </source>
</reference>
<feature type="domain" description="Glutaredoxin" evidence="5">
    <location>
        <begin position="52"/>
        <end position="101"/>
    </location>
</feature>
<comment type="caution">
    <text evidence="6">The sequence shown here is derived from an EMBL/GenBank/DDBJ whole genome shotgun (WGS) entry which is preliminary data.</text>
</comment>
<dbReference type="SUPFAM" id="SSF52833">
    <property type="entry name" value="Thioredoxin-like"/>
    <property type="match status" value="1"/>
</dbReference>
<name>A0AAX6HML3_IRIPA</name>
<dbReference type="PANTHER" id="PTHR10168">
    <property type="entry name" value="GLUTAREDOXIN"/>
    <property type="match status" value="1"/>
</dbReference>
<evidence type="ECO:0000256" key="4">
    <source>
        <dbReference type="ARBA" id="ARBA00023284"/>
    </source>
</evidence>
<dbReference type="AlphaFoldDB" id="A0AAX6HML3"/>
<comment type="similarity">
    <text evidence="2">Belongs to the glutaredoxin family. CC-type subfamily.</text>
</comment>
<dbReference type="InterPro" id="IPR036249">
    <property type="entry name" value="Thioredoxin-like_sf"/>
</dbReference>
<comment type="subcellular location">
    <subcellularLocation>
        <location evidence="1">Cytoplasm</location>
    </subcellularLocation>
</comment>
<evidence type="ECO:0000256" key="3">
    <source>
        <dbReference type="ARBA" id="ARBA00022490"/>
    </source>
</evidence>
<evidence type="ECO:0000313" key="6">
    <source>
        <dbReference type="EMBL" id="KAJ6842240.1"/>
    </source>
</evidence>
<dbReference type="NCBIfam" id="TIGR02189">
    <property type="entry name" value="GlrX-like_plant"/>
    <property type="match status" value="1"/>
</dbReference>
<reference evidence="6" key="1">
    <citation type="journal article" date="2023" name="GigaByte">
        <title>Genome assembly of the bearded iris, Iris pallida Lam.</title>
        <authorList>
            <person name="Bruccoleri R.E."/>
            <person name="Oakeley E.J."/>
            <person name="Faust A.M.E."/>
            <person name="Altorfer M."/>
            <person name="Dessus-Babus S."/>
            <person name="Burckhardt D."/>
            <person name="Oertli M."/>
            <person name="Naumann U."/>
            <person name="Petersen F."/>
            <person name="Wong J."/>
        </authorList>
    </citation>
    <scope>NUCLEOTIDE SEQUENCE</scope>
    <source>
        <strain evidence="6">GSM-AAB239-AS_SAM_17_03QT</strain>
    </source>
</reference>
<proteinExistence type="inferred from homology"/>
<keyword evidence="3" id="KW-0963">Cytoplasm</keyword>
<organism evidence="6 7">
    <name type="scientific">Iris pallida</name>
    <name type="common">Sweet iris</name>
    <dbReference type="NCBI Taxonomy" id="29817"/>
    <lineage>
        <taxon>Eukaryota</taxon>
        <taxon>Viridiplantae</taxon>
        <taxon>Streptophyta</taxon>
        <taxon>Embryophyta</taxon>
        <taxon>Tracheophyta</taxon>
        <taxon>Spermatophyta</taxon>
        <taxon>Magnoliopsida</taxon>
        <taxon>Liliopsida</taxon>
        <taxon>Asparagales</taxon>
        <taxon>Iridaceae</taxon>
        <taxon>Iridoideae</taxon>
        <taxon>Irideae</taxon>
        <taxon>Iris</taxon>
    </lineage>
</organism>
<keyword evidence="4" id="KW-0676">Redox-active center</keyword>
<dbReference type="PROSITE" id="PS51354">
    <property type="entry name" value="GLUTAREDOXIN_2"/>
    <property type="match status" value="1"/>
</dbReference>
<accession>A0AAX6HML3</accession>
<dbReference type="Proteomes" id="UP001140949">
    <property type="component" value="Unassembled WGS sequence"/>
</dbReference>
<gene>
    <name evidence="6" type="ORF">M6B38_302600</name>
</gene>
<keyword evidence="7" id="KW-1185">Reference proteome</keyword>
<dbReference type="EMBL" id="JANAVB010007798">
    <property type="protein sequence ID" value="KAJ6842240.1"/>
    <property type="molecule type" value="Genomic_DNA"/>
</dbReference>
<dbReference type="Gene3D" id="3.40.30.10">
    <property type="entry name" value="Glutaredoxin"/>
    <property type="match status" value="1"/>
</dbReference>
<evidence type="ECO:0000259" key="5">
    <source>
        <dbReference type="Pfam" id="PF00462"/>
    </source>
</evidence>
<dbReference type="InterPro" id="IPR002109">
    <property type="entry name" value="Glutaredoxin"/>
</dbReference>
<dbReference type="Pfam" id="PF00462">
    <property type="entry name" value="Glutaredoxin"/>
    <property type="match status" value="1"/>
</dbReference>